<dbReference type="SUPFAM" id="SSF52402">
    <property type="entry name" value="Adenine nucleotide alpha hydrolases-like"/>
    <property type="match status" value="1"/>
</dbReference>
<dbReference type="InterPro" id="IPR012094">
    <property type="entry name" value="tRNA_Ile_lys_synt"/>
</dbReference>
<dbReference type="EC" id="6.3.4.19" evidence="6"/>
<evidence type="ECO:0000256" key="5">
    <source>
        <dbReference type="ARBA" id="ARBA00048539"/>
    </source>
</evidence>
<organism evidence="8 9">
    <name type="scientific">Paludibacterium denitrificans</name>
    <dbReference type="NCBI Taxonomy" id="2675226"/>
    <lineage>
        <taxon>Bacteria</taxon>
        <taxon>Pseudomonadati</taxon>
        <taxon>Pseudomonadota</taxon>
        <taxon>Betaproteobacteria</taxon>
        <taxon>Neisseriales</taxon>
        <taxon>Chromobacteriaceae</taxon>
        <taxon>Paludibacterium</taxon>
    </lineage>
</organism>
<dbReference type="InterPro" id="IPR014729">
    <property type="entry name" value="Rossmann-like_a/b/a_fold"/>
</dbReference>
<dbReference type="Gene3D" id="3.40.50.620">
    <property type="entry name" value="HUPs"/>
    <property type="match status" value="1"/>
</dbReference>
<comment type="similarity">
    <text evidence="6">Belongs to the tRNA(Ile)-lysidine synthase family.</text>
</comment>
<keyword evidence="2 6" id="KW-0819">tRNA processing</keyword>
<dbReference type="NCBIfam" id="TIGR02432">
    <property type="entry name" value="lysidine_TilS_N"/>
    <property type="match status" value="1"/>
</dbReference>
<dbReference type="AlphaFoldDB" id="A0A844GDJ8"/>
<dbReference type="GO" id="GO:0006400">
    <property type="term" value="P:tRNA modification"/>
    <property type="evidence" value="ECO:0007669"/>
    <property type="project" value="UniProtKB-UniRule"/>
</dbReference>
<dbReference type="CDD" id="cd01992">
    <property type="entry name" value="TilS_N"/>
    <property type="match status" value="1"/>
</dbReference>
<evidence type="ECO:0000259" key="7">
    <source>
        <dbReference type="Pfam" id="PF01171"/>
    </source>
</evidence>
<dbReference type="InterPro" id="IPR012795">
    <property type="entry name" value="tRNA_Ile_lys_synt_N"/>
</dbReference>
<proteinExistence type="inferred from homology"/>
<evidence type="ECO:0000256" key="2">
    <source>
        <dbReference type="ARBA" id="ARBA00022694"/>
    </source>
</evidence>
<keyword evidence="1 6" id="KW-0436">Ligase</keyword>
<dbReference type="GO" id="GO:0005524">
    <property type="term" value="F:ATP binding"/>
    <property type="evidence" value="ECO:0007669"/>
    <property type="project" value="UniProtKB-UniRule"/>
</dbReference>
<dbReference type="Proteomes" id="UP000446658">
    <property type="component" value="Unassembled WGS sequence"/>
</dbReference>
<keyword evidence="4 6" id="KW-0067">ATP-binding</keyword>
<comment type="function">
    <text evidence="6">Ligates lysine onto the cytidine present at position 34 of the AUA codon-specific tRNA(Ile) that contains the anticodon CAU, in an ATP-dependent manner. Cytidine is converted to lysidine, thus changing the amino acid specificity of the tRNA from methionine to isoleucine.</text>
</comment>
<comment type="subcellular location">
    <subcellularLocation>
        <location evidence="6">Cytoplasm</location>
    </subcellularLocation>
</comment>
<feature type="domain" description="tRNA(Ile)-lysidine/2-thiocytidine synthase N-terminal" evidence="7">
    <location>
        <begin position="13"/>
        <end position="168"/>
    </location>
</feature>
<keyword evidence="3 6" id="KW-0547">Nucleotide-binding</keyword>
<feature type="binding site" evidence="6">
    <location>
        <begin position="17"/>
        <end position="22"/>
    </location>
    <ligand>
        <name>ATP</name>
        <dbReference type="ChEBI" id="CHEBI:30616"/>
    </ligand>
</feature>
<evidence type="ECO:0000256" key="3">
    <source>
        <dbReference type="ARBA" id="ARBA00022741"/>
    </source>
</evidence>
<evidence type="ECO:0000313" key="9">
    <source>
        <dbReference type="Proteomes" id="UP000446658"/>
    </source>
</evidence>
<comment type="caution">
    <text evidence="8">The sequence shown here is derived from an EMBL/GenBank/DDBJ whole genome shotgun (WGS) entry which is preliminary data.</text>
</comment>
<keyword evidence="6" id="KW-0963">Cytoplasm</keyword>
<evidence type="ECO:0000256" key="6">
    <source>
        <dbReference type="HAMAP-Rule" id="MF_01161"/>
    </source>
</evidence>
<dbReference type="PANTHER" id="PTHR43033:SF1">
    <property type="entry name" value="TRNA(ILE)-LYSIDINE SYNTHASE-RELATED"/>
    <property type="match status" value="1"/>
</dbReference>
<evidence type="ECO:0000313" key="8">
    <source>
        <dbReference type="EMBL" id="MTD33842.1"/>
    </source>
</evidence>
<dbReference type="PANTHER" id="PTHR43033">
    <property type="entry name" value="TRNA(ILE)-LYSIDINE SYNTHASE-RELATED"/>
    <property type="match status" value="1"/>
</dbReference>
<reference evidence="8 9" key="1">
    <citation type="submission" date="2019-11" db="EMBL/GenBank/DDBJ databases">
        <title>Draft genome sequence of Paludibacterium sp. dN18-1.</title>
        <authorList>
            <person name="Im W.-T."/>
        </authorList>
    </citation>
    <scope>NUCLEOTIDE SEQUENCE [LARGE SCALE GENOMIC DNA]</scope>
    <source>
        <strain evidence="9">dN 18-1</strain>
    </source>
</reference>
<dbReference type="EMBL" id="WLYX01000001">
    <property type="protein sequence ID" value="MTD33842.1"/>
    <property type="molecule type" value="Genomic_DNA"/>
</dbReference>
<dbReference type="InterPro" id="IPR011063">
    <property type="entry name" value="TilS/TtcA_N"/>
</dbReference>
<name>A0A844GDJ8_9NEIS</name>
<sequence>MGLANLSGQCSFEVALSGGLDSTVLLHLLCLARLQLPDISLGAVHVHHGLSPRADSWAEHCQSLCANWDVPLRVERVCVETSGGQSLEAEARCLRYQAFDRSAAKVIVLAHHQDDQAETVMLQALRGGGVKAMAAMAGLHRRGAKWLWRPLLSVSRSQLEDYAREHTLTGWMTKAMPTPVGVAICCVTTFFRGCKNRYRNIGSTCAGLPV</sequence>
<comment type="domain">
    <text evidence="6">The N-terminal region contains the highly conserved SGGXDS motif, predicted to be a P-loop motif involved in ATP binding.</text>
</comment>
<keyword evidence="9" id="KW-1185">Reference proteome</keyword>
<accession>A0A844GDJ8</accession>
<comment type="catalytic activity">
    <reaction evidence="5 6">
        <text>cytidine(34) in tRNA(Ile2) + L-lysine + ATP = lysidine(34) in tRNA(Ile2) + AMP + diphosphate + H(+)</text>
        <dbReference type="Rhea" id="RHEA:43744"/>
        <dbReference type="Rhea" id="RHEA-COMP:10625"/>
        <dbReference type="Rhea" id="RHEA-COMP:10670"/>
        <dbReference type="ChEBI" id="CHEBI:15378"/>
        <dbReference type="ChEBI" id="CHEBI:30616"/>
        <dbReference type="ChEBI" id="CHEBI:32551"/>
        <dbReference type="ChEBI" id="CHEBI:33019"/>
        <dbReference type="ChEBI" id="CHEBI:82748"/>
        <dbReference type="ChEBI" id="CHEBI:83665"/>
        <dbReference type="ChEBI" id="CHEBI:456215"/>
        <dbReference type="EC" id="6.3.4.19"/>
    </reaction>
</comment>
<gene>
    <name evidence="6 8" type="primary">tilS</name>
    <name evidence="8" type="ORF">GKE73_15020</name>
</gene>
<dbReference type="HAMAP" id="MF_01161">
    <property type="entry name" value="tRNA_Ile_lys_synt"/>
    <property type="match status" value="1"/>
</dbReference>
<protein>
    <recommendedName>
        <fullName evidence="6">tRNA(Ile)-lysidine synthase</fullName>
        <ecNumber evidence="6">6.3.4.19</ecNumber>
    </recommendedName>
    <alternativeName>
        <fullName evidence="6">tRNA(Ile)-2-lysyl-cytidine synthase</fullName>
    </alternativeName>
    <alternativeName>
        <fullName evidence="6">tRNA(Ile)-lysidine synthetase</fullName>
    </alternativeName>
</protein>
<evidence type="ECO:0000256" key="4">
    <source>
        <dbReference type="ARBA" id="ARBA00022840"/>
    </source>
</evidence>
<evidence type="ECO:0000256" key="1">
    <source>
        <dbReference type="ARBA" id="ARBA00022598"/>
    </source>
</evidence>
<dbReference type="GO" id="GO:0005737">
    <property type="term" value="C:cytoplasm"/>
    <property type="evidence" value="ECO:0007669"/>
    <property type="project" value="UniProtKB-SubCell"/>
</dbReference>
<dbReference type="GO" id="GO:0032267">
    <property type="term" value="F:tRNA(Ile)-lysidine synthase activity"/>
    <property type="evidence" value="ECO:0007669"/>
    <property type="project" value="UniProtKB-EC"/>
</dbReference>
<dbReference type="Pfam" id="PF01171">
    <property type="entry name" value="ATP_bind_3"/>
    <property type="match status" value="1"/>
</dbReference>